<name>A0A7J0GQB7_9ERIC</name>
<evidence type="ECO:0000256" key="7">
    <source>
        <dbReference type="SAM" id="Phobius"/>
    </source>
</evidence>
<dbReference type="GO" id="GO:0016020">
    <property type="term" value="C:membrane"/>
    <property type="evidence" value="ECO:0007669"/>
    <property type="project" value="UniProtKB-SubCell"/>
</dbReference>
<gene>
    <name evidence="8" type="ORF">Acr_23g0013770</name>
</gene>
<evidence type="ECO:0000256" key="1">
    <source>
        <dbReference type="ARBA" id="ARBA00004141"/>
    </source>
</evidence>
<evidence type="ECO:0008006" key="10">
    <source>
        <dbReference type="Google" id="ProtNLM"/>
    </source>
</evidence>
<feature type="transmembrane region" description="Helical" evidence="7">
    <location>
        <begin position="331"/>
        <end position="350"/>
    </location>
</feature>
<protein>
    <recommendedName>
        <fullName evidence="10">Major facilitator superfamily protein</fullName>
    </recommendedName>
</protein>
<feature type="transmembrane region" description="Helical" evidence="7">
    <location>
        <begin position="452"/>
        <end position="469"/>
    </location>
</feature>
<comment type="similarity">
    <text evidence="6">Belongs to the major facilitator superfamily. Phosphate:H(+) symporter (TC 2.A.1.9) family.</text>
</comment>
<keyword evidence="4 7" id="KW-1133">Transmembrane helix</keyword>
<feature type="transmembrane region" description="Helical" evidence="7">
    <location>
        <begin position="127"/>
        <end position="148"/>
    </location>
</feature>
<evidence type="ECO:0000256" key="3">
    <source>
        <dbReference type="ARBA" id="ARBA00022692"/>
    </source>
</evidence>
<reference evidence="8 9" key="1">
    <citation type="submission" date="2019-07" db="EMBL/GenBank/DDBJ databases">
        <title>De Novo Assembly of kiwifruit Actinidia rufa.</title>
        <authorList>
            <person name="Sugita-Konishi S."/>
            <person name="Sato K."/>
            <person name="Mori E."/>
            <person name="Abe Y."/>
            <person name="Kisaki G."/>
            <person name="Hamano K."/>
            <person name="Suezawa K."/>
            <person name="Otani M."/>
            <person name="Fukuda T."/>
            <person name="Manabe T."/>
            <person name="Gomi K."/>
            <person name="Tabuchi M."/>
            <person name="Akimitsu K."/>
            <person name="Kataoka I."/>
        </authorList>
    </citation>
    <scope>NUCLEOTIDE SEQUENCE [LARGE SCALE GENOMIC DNA]</scope>
    <source>
        <strain evidence="9">cv. Fuchu</strain>
    </source>
</reference>
<evidence type="ECO:0000256" key="4">
    <source>
        <dbReference type="ARBA" id="ARBA00022989"/>
    </source>
</evidence>
<dbReference type="Pfam" id="PF00854">
    <property type="entry name" value="PTR2"/>
    <property type="match status" value="1"/>
</dbReference>
<dbReference type="EMBL" id="BJWL01000023">
    <property type="protein sequence ID" value="GFZ12992.1"/>
    <property type="molecule type" value="Genomic_DNA"/>
</dbReference>
<evidence type="ECO:0000313" key="9">
    <source>
        <dbReference type="Proteomes" id="UP000585474"/>
    </source>
</evidence>
<feature type="transmembrane region" description="Helical" evidence="7">
    <location>
        <begin position="420"/>
        <end position="440"/>
    </location>
</feature>
<feature type="transmembrane region" description="Helical" evidence="7">
    <location>
        <begin position="75"/>
        <end position="96"/>
    </location>
</feature>
<dbReference type="AlphaFoldDB" id="A0A7J0GQB7"/>
<keyword evidence="9" id="KW-1185">Reference proteome</keyword>
<dbReference type="InterPro" id="IPR036259">
    <property type="entry name" value="MFS_trans_sf"/>
</dbReference>
<evidence type="ECO:0000256" key="6">
    <source>
        <dbReference type="ARBA" id="ARBA00044504"/>
    </source>
</evidence>
<comment type="subcellular location">
    <subcellularLocation>
        <location evidence="1">Membrane</location>
        <topology evidence="1">Multi-pass membrane protein</topology>
    </subcellularLocation>
</comment>
<dbReference type="SUPFAM" id="SSF103473">
    <property type="entry name" value="MFS general substrate transporter"/>
    <property type="match status" value="1"/>
</dbReference>
<accession>A0A7J0GQB7</accession>
<comment type="similarity">
    <text evidence="2">Belongs to the major facilitator superfamily. Proton-dependent oligopeptide transporter (POT/PTR) (TC 2.A.17) family.</text>
</comment>
<dbReference type="PANTHER" id="PTHR11654">
    <property type="entry name" value="OLIGOPEPTIDE TRANSPORTER-RELATED"/>
    <property type="match status" value="1"/>
</dbReference>
<evidence type="ECO:0000256" key="5">
    <source>
        <dbReference type="ARBA" id="ARBA00023136"/>
    </source>
</evidence>
<dbReference type="Gene3D" id="1.20.1250.20">
    <property type="entry name" value="MFS general substrate transporter like domains"/>
    <property type="match status" value="1"/>
</dbReference>
<dbReference type="Proteomes" id="UP000585474">
    <property type="component" value="Unassembled WGS sequence"/>
</dbReference>
<organism evidence="8 9">
    <name type="scientific">Actinidia rufa</name>
    <dbReference type="NCBI Taxonomy" id="165716"/>
    <lineage>
        <taxon>Eukaryota</taxon>
        <taxon>Viridiplantae</taxon>
        <taxon>Streptophyta</taxon>
        <taxon>Embryophyta</taxon>
        <taxon>Tracheophyta</taxon>
        <taxon>Spermatophyta</taxon>
        <taxon>Magnoliopsida</taxon>
        <taxon>eudicotyledons</taxon>
        <taxon>Gunneridae</taxon>
        <taxon>Pentapetalae</taxon>
        <taxon>asterids</taxon>
        <taxon>Ericales</taxon>
        <taxon>Actinidiaceae</taxon>
        <taxon>Actinidia</taxon>
    </lineage>
</organism>
<dbReference type="OrthoDB" id="975446at2759"/>
<dbReference type="InterPro" id="IPR000109">
    <property type="entry name" value="POT_fam"/>
</dbReference>
<dbReference type="GO" id="GO:0022857">
    <property type="term" value="F:transmembrane transporter activity"/>
    <property type="evidence" value="ECO:0007669"/>
    <property type="project" value="InterPro"/>
</dbReference>
<proteinExistence type="inferred from homology"/>
<keyword evidence="3 7" id="KW-0812">Transmembrane</keyword>
<sequence length="493" mass="55942">MASFWFMKIRSMFVQIFSTLFFSIEIKKSYYICLCRGAAITSGLAYAHMLVGYAVVDVLITYFTDHWKKDNLLKAAGIVNFLEGLSLLLVIVMTYISENHTTPVKVILLLNCCLHISFHSIPDDETAMYFIPVAVLISVGIAGGKPILKKFLVDQLTAHEPSHNKDEDRIEARRKVWWIPTSFLSAFLTPKVFSNASWHVKFISSASVLGIGFLLFSCGVPLYHSCRYRNLPSSAQKKKRRKARGCPRSIAEQWKSLSAMIPMWTTFLVFGLVRSTGKTFFTEQGNDMDPKVSIYTLLLVENIVRAVTTGLSRHFQKHVKRLTKPLEKQVIIVIIWIGMVVSIFCSSVAWRVEARRLEVIDNNGACIKTGEIIPMSIWWLAPQFCLMGVMEGLAIDGLDCFFEVQVSESLESYGSAINEAVIGIGSFLNGFLVYIFRTWFRDTLNCSRLDKYYRLLTIVSFINLCYYWYVSTIYSNEEAEDDAKAEKTGEDAV</sequence>
<comment type="caution">
    <text evidence="8">The sequence shown here is derived from an EMBL/GenBank/DDBJ whole genome shotgun (WGS) entry which is preliminary data.</text>
</comment>
<feature type="transmembrane region" description="Helical" evidence="7">
    <location>
        <begin position="45"/>
        <end position="63"/>
    </location>
</feature>
<evidence type="ECO:0000313" key="8">
    <source>
        <dbReference type="EMBL" id="GFZ12992.1"/>
    </source>
</evidence>
<feature type="transmembrane region" description="Helical" evidence="7">
    <location>
        <begin position="176"/>
        <end position="196"/>
    </location>
</feature>
<keyword evidence="5 7" id="KW-0472">Membrane</keyword>
<feature type="transmembrane region" description="Helical" evidence="7">
    <location>
        <begin position="202"/>
        <end position="223"/>
    </location>
</feature>
<evidence type="ECO:0000256" key="2">
    <source>
        <dbReference type="ARBA" id="ARBA00005982"/>
    </source>
</evidence>